<dbReference type="InterPro" id="IPR006224">
    <property type="entry name" value="PsdUridine_synth_RluA-like_CS"/>
</dbReference>
<keyword evidence="6 8" id="KW-0413">Isomerase</keyword>
<evidence type="ECO:0000256" key="8">
    <source>
        <dbReference type="RuleBase" id="RU362028"/>
    </source>
</evidence>
<dbReference type="EMBL" id="CP097762">
    <property type="protein sequence ID" value="URJ24913.1"/>
    <property type="molecule type" value="Genomic_DNA"/>
</dbReference>
<dbReference type="InterPro" id="IPR006225">
    <property type="entry name" value="PsdUridine_synth_RluC/D"/>
</dbReference>
<accession>A0ABY4SV23</accession>
<protein>
    <recommendedName>
        <fullName evidence="8">Pseudouridine synthase</fullName>
        <ecNumber evidence="8">5.4.99.-</ecNumber>
    </recommendedName>
</protein>
<dbReference type="Pfam" id="PF00849">
    <property type="entry name" value="PseudoU_synth_2"/>
    <property type="match status" value="1"/>
</dbReference>
<dbReference type="RefSeq" id="WP_250223043.1">
    <property type="nucleotide sequence ID" value="NZ_CP097762.1"/>
</dbReference>
<evidence type="ECO:0000313" key="10">
    <source>
        <dbReference type="EMBL" id="URJ24913.1"/>
    </source>
</evidence>
<organism evidence="10 11">
    <name type="scientific">Candidatus Blochmannia ocreatus</name>
    <name type="common">nom. nud.</name>
    <dbReference type="NCBI Taxonomy" id="251538"/>
    <lineage>
        <taxon>Bacteria</taxon>
        <taxon>Pseudomonadati</taxon>
        <taxon>Pseudomonadota</taxon>
        <taxon>Gammaproteobacteria</taxon>
        <taxon>Enterobacterales</taxon>
        <taxon>Enterobacteriaceae</taxon>
        <taxon>ant endosymbionts</taxon>
        <taxon>Candidatus Blochmanniella</taxon>
    </lineage>
</organism>
<evidence type="ECO:0000256" key="1">
    <source>
        <dbReference type="ARBA" id="ARBA00000381"/>
    </source>
</evidence>
<comment type="function">
    <text evidence="2">Responsible for synthesis of pseudouridine from uracil at positions 955, 2504 and 2580 in 23S ribosomal RNA.</text>
</comment>
<evidence type="ECO:0000256" key="7">
    <source>
        <dbReference type="PROSITE-ProRule" id="PRU00182"/>
    </source>
</evidence>
<dbReference type="PROSITE" id="PS50889">
    <property type="entry name" value="S4"/>
    <property type="match status" value="1"/>
</dbReference>
<dbReference type="PANTHER" id="PTHR21600">
    <property type="entry name" value="MITOCHONDRIAL RNA PSEUDOURIDINE SYNTHASE"/>
    <property type="match status" value="1"/>
</dbReference>
<keyword evidence="11" id="KW-1185">Reference proteome</keyword>
<evidence type="ECO:0000256" key="6">
    <source>
        <dbReference type="ARBA" id="ARBA00023235"/>
    </source>
</evidence>
<reference evidence="10" key="1">
    <citation type="submission" date="2022-05" db="EMBL/GenBank/DDBJ databases">
        <title>Impact of host demography and evolutionary history on endosymbiont molecular evolution: a test in carpenter ants (Genus Camponotus) and their Blochmannia endosymbionts.</title>
        <authorList>
            <person name="Manthey J.D."/>
            <person name="Giron J.C."/>
            <person name="Hruska J.P."/>
        </authorList>
    </citation>
    <scope>NUCLEOTIDE SEQUENCE</scope>
    <source>
        <strain evidence="10">C-006</strain>
    </source>
</reference>
<feature type="domain" description="RNA-binding S4" evidence="9">
    <location>
        <begin position="20"/>
        <end position="75"/>
    </location>
</feature>
<dbReference type="CDD" id="cd02869">
    <property type="entry name" value="PseudoU_synth_RluA_like"/>
    <property type="match status" value="1"/>
</dbReference>
<dbReference type="NCBIfam" id="TIGR00005">
    <property type="entry name" value="rluA_subfam"/>
    <property type="match status" value="1"/>
</dbReference>
<dbReference type="InterPro" id="IPR002942">
    <property type="entry name" value="S4_RNA-bd"/>
</dbReference>
<dbReference type="InterPro" id="IPR020103">
    <property type="entry name" value="PsdUridine_synth_cat_dom_sf"/>
</dbReference>
<comment type="catalytic activity">
    <reaction evidence="1">
        <text>uridine(955/2504/2580) in 23S rRNA = pseudouridine(955/2504/2580) in 23S rRNA</text>
        <dbReference type="Rhea" id="RHEA:42528"/>
        <dbReference type="Rhea" id="RHEA-COMP:10099"/>
        <dbReference type="Rhea" id="RHEA-COMP:10100"/>
        <dbReference type="ChEBI" id="CHEBI:65314"/>
        <dbReference type="ChEBI" id="CHEBI:65315"/>
        <dbReference type="EC" id="5.4.99.24"/>
    </reaction>
</comment>
<evidence type="ECO:0000256" key="2">
    <source>
        <dbReference type="ARBA" id="ARBA00002876"/>
    </source>
</evidence>
<sequence length="334" mass="38994">MKESNIHAQFIKISVNFVGQRVDNFLLCYLKTVPKSMIYRIIRTGVVRVNKKRIKFYYKLRIGDILKIPIIKNININKCNIQSLEEIKFLESFIIYEDDCFLAINKPAGIAVHGGSGLKFGVIEGLRMLRPRAQFLELVHRLDRETSGVLLVAKNRTFLLYLNEQLRLKNIEKKYLALVHGVWDASLGTVSKSLLKTNVFYTSNKKIMRVVSRNGKIATTHFQIIEKYANTATYLDIRPITGRTHQIRVHAQYAQHPIIGDKIYGNYEFDIKFKQFGFNRLFLHAYMLCFIHPYTKKFFFVQASLDQLFYDCLFFLRNLATTRYISALKVLEKL</sequence>
<dbReference type="Gene3D" id="3.10.290.10">
    <property type="entry name" value="RNA-binding S4 domain"/>
    <property type="match status" value="1"/>
</dbReference>
<dbReference type="Gene3D" id="3.30.2350.10">
    <property type="entry name" value="Pseudouridine synthase"/>
    <property type="match status" value="1"/>
</dbReference>
<dbReference type="InterPro" id="IPR006145">
    <property type="entry name" value="PsdUridine_synth_RsuA/RluA"/>
</dbReference>
<dbReference type="EC" id="5.4.99.-" evidence="8"/>
<evidence type="ECO:0000256" key="3">
    <source>
        <dbReference type="ARBA" id="ARBA00010876"/>
    </source>
</evidence>
<name>A0ABY4SV23_9ENTR</name>
<dbReference type="SUPFAM" id="SSF55174">
    <property type="entry name" value="Alpha-L RNA-binding motif"/>
    <property type="match status" value="1"/>
</dbReference>
<dbReference type="NCBIfam" id="NF008249">
    <property type="entry name" value="PRK11025.1"/>
    <property type="match status" value="1"/>
</dbReference>
<dbReference type="PROSITE" id="PS01129">
    <property type="entry name" value="PSI_RLU"/>
    <property type="match status" value="1"/>
</dbReference>
<evidence type="ECO:0000313" key="11">
    <source>
        <dbReference type="Proteomes" id="UP001056834"/>
    </source>
</evidence>
<dbReference type="PANTHER" id="PTHR21600:SF92">
    <property type="entry name" value="RIBOSOMAL LARGE SUBUNIT PSEUDOURIDINE SYNTHASE C"/>
    <property type="match status" value="1"/>
</dbReference>
<dbReference type="GO" id="GO:0160141">
    <property type="term" value="F:23S rRNA pseudouridine(955/2504/2580) synthase activity"/>
    <property type="evidence" value="ECO:0007669"/>
    <property type="project" value="UniProtKB-EC"/>
</dbReference>
<dbReference type="InterPro" id="IPR050188">
    <property type="entry name" value="RluA_PseudoU_synthase"/>
</dbReference>
<comment type="catalytic activity">
    <reaction evidence="8">
        <text>a uridine in RNA = a pseudouridine in RNA</text>
        <dbReference type="Rhea" id="RHEA:48348"/>
        <dbReference type="Rhea" id="RHEA-COMP:12068"/>
        <dbReference type="Rhea" id="RHEA-COMP:12069"/>
        <dbReference type="ChEBI" id="CHEBI:65314"/>
        <dbReference type="ChEBI" id="CHEBI:65315"/>
    </reaction>
</comment>
<evidence type="ECO:0000256" key="5">
    <source>
        <dbReference type="ARBA" id="ARBA00022884"/>
    </source>
</evidence>
<dbReference type="SUPFAM" id="SSF55120">
    <property type="entry name" value="Pseudouridine synthase"/>
    <property type="match status" value="1"/>
</dbReference>
<dbReference type="SMART" id="SM00363">
    <property type="entry name" value="S4"/>
    <property type="match status" value="1"/>
</dbReference>
<evidence type="ECO:0000256" key="4">
    <source>
        <dbReference type="ARBA" id="ARBA00022552"/>
    </source>
</evidence>
<evidence type="ECO:0000259" key="9">
    <source>
        <dbReference type="SMART" id="SM00363"/>
    </source>
</evidence>
<keyword evidence="4" id="KW-0698">rRNA processing</keyword>
<dbReference type="InterPro" id="IPR036986">
    <property type="entry name" value="S4_RNA-bd_sf"/>
</dbReference>
<keyword evidence="5 7" id="KW-0694">RNA-binding</keyword>
<comment type="similarity">
    <text evidence="3 8">Belongs to the pseudouridine synthase RluA family.</text>
</comment>
<dbReference type="Proteomes" id="UP001056834">
    <property type="component" value="Chromosome"/>
</dbReference>
<gene>
    <name evidence="10" type="primary">rluC</name>
    <name evidence="10" type="ORF">M9405_01980</name>
</gene>
<proteinExistence type="inferred from homology"/>